<evidence type="ECO:0000313" key="2">
    <source>
        <dbReference type="EMBL" id="QOK22063.1"/>
    </source>
</evidence>
<dbReference type="EMBL" id="CP062789">
    <property type="protein sequence ID" value="QOK22063.1"/>
    <property type="molecule type" value="Genomic_DNA"/>
</dbReference>
<reference evidence="2 3" key="1">
    <citation type="submission" date="2020-10" db="EMBL/GenBank/DDBJ databases">
        <title>Janibacter indicus TT2 genome sequence.</title>
        <authorList>
            <person name="Lee K."/>
            <person name="Ganzorig M."/>
        </authorList>
    </citation>
    <scope>NUCLEOTIDE SEQUENCE [LARGE SCALE GENOMIC DNA]</scope>
    <source>
        <strain evidence="2 3">TT2</strain>
    </source>
</reference>
<dbReference type="Gene3D" id="3.40.50.2000">
    <property type="entry name" value="Glycogen Phosphorylase B"/>
    <property type="match status" value="2"/>
</dbReference>
<dbReference type="RefSeq" id="WP_072625280.1">
    <property type="nucleotide sequence ID" value="NZ_CP013290.1"/>
</dbReference>
<accession>A0A7L9IZ17</accession>
<dbReference type="PANTHER" id="PTHR21015">
    <property type="entry name" value="UDP-N-ACETYLGLUCOSAMINE--N-ACETYLMURAMYL-(PENTAPEPTIDE) PYROPHOSPHORYL-UNDECAPRENOL N-ACETYLGLUCOSAMINE TRANSFERASE 1"/>
    <property type="match status" value="1"/>
</dbReference>
<dbReference type="InterPro" id="IPR010610">
    <property type="entry name" value="EryCIII-like_C"/>
</dbReference>
<dbReference type="GO" id="GO:0016757">
    <property type="term" value="F:glycosyltransferase activity"/>
    <property type="evidence" value="ECO:0007669"/>
    <property type="project" value="TreeGrafter"/>
</dbReference>
<feature type="domain" description="Erythromycin biosynthesis protein CIII-like C-terminal" evidence="1">
    <location>
        <begin position="265"/>
        <end position="403"/>
    </location>
</feature>
<gene>
    <name evidence="2" type="ORF">IGS73_13250</name>
</gene>
<dbReference type="SUPFAM" id="SSF53756">
    <property type="entry name" value="UDP-Glycosyltransferase/glycogen phosphorylase"/>
    <property type="match status" value="1"/>
</dbReference>
<evidence type="ECO:0000259" key="1">
    <source>
        <dbReference type="Pfam" id="PF06722"/>
    </source>
</evidence>
<organism evidence="2 3">
    <name type="scientific">Janibacter indicus</name>
    <dbReference type="NCBI Taxonomy" id="857417"/>
    <lineage>
        <taxon>Bacteria</taxon>
        <taxon>Bacillati</taxon>
        <taxon>Actinomycetota</taxon>
        <taxon>Actinomycetes</taxon>
        <taxon>Micrococcales</taxon>
        <taxon>Intrasporangiaceae</taxon>
        <taxon>Janibacter</taxon>
    </lineage>
</organism>
<evidence type="ECO:0000313" key="3">
    <source>
        <dbReference type="Proteomes" id="UP000593998"/>
    </source>
</evidence>
<sequence>MVRVLFAPETFNLGETSRGVEVARRMRADGHEVIVCGYSTRFSGHVTDAGLPLELLEPRLSEADADRLLAVDQGRAVRHPFTVDMLRRRVRSELDLMDEWRPDVVVIGSTMSTFVSARAAGIPLVYVKPYAMSRGHLSSMSDFPVVAGRGRLATAANAVAGRTIRTVGQRLTYLPGAFRAVAAEHGVCLPPTTLEALDGDLNLIASLPPALEPLPLGPRDEVIGPVYSRTAGELPQEVHALTATGRPVVYVGMGSSARRDLVLAVLEAVGALDVEIVSGAGRYLTDADRRRLPRSVVMTDFIPAHRLAGLVDASVTHGGEGTVQTACVSGAPFAGIGLQAEQRWNIRQCELAGHALPFTARQLRRGELPGIVDRLLRDPRLREAARKVRDRAAAIDGPAAASRAIAALAG</sequence>
<protein>
    <submittedName>
        <fullName evidence="2">Glycosyltransferase</fullName>
    </submittedName>
</protein>
<keyword evidence="2" id="KW-0808">Transferase</keyword>
<dbReference type="Pfam" id="PF06722">
    <property type="entry name" value="EryCIII-like_C"/>
    <property type="match status" value="1"/>
</dbReference>
<dbReference type="AlphaFoldDB" id="A0A7L9IZ17"/>
<proteinExistence type="predicted"/>
<dbReference type="Proteomes" id="UP000593998">
    <property type="component" value="Chromosome"/>
</dbReference>
<name>A0A7L9IZ17_9MICO</name>
<dbReference type="PANTHER" id="PTHR21015:SF22">
    <property type="entry name" value="GLYCOSYLTRANSFERASE"/>
    <property type="match status" value="1"/>
</dbReference>